<protein>
    <submittedName>
        <fullName evidence="1">Uncharacterized protein</fullName>
    </submittedName>
</protein>
<evidence type="ECO:0000313" key="2">
    <source>
        <dbReference type="Proteomes" id="UP001216674"/>
    </source>
</evidence>
<gene>
    <name evidence="1" type="ORF">P3W85_29820</name>
</gene>
<dbReference type="EMBL" id="JARJLM010000484">
    <property type="protein sequence ID" value="MDF3837121.1"/>
    <property type="molecule type" value="Genomic_DNA"/>
</dbReference>
<evidence type="ECO:0000313" key="1">
    <source>
        <dbReference type="EMBL" id="MDF3837121.1"/>
    </source>
</evidence>
<reference evidence="1 2" key="1">
    <citation type="submission" date="2023-03" db="EMBL/GenBank/DDBJ databases">
        <title>Draft assemblies of triclosan tolerant bacteria isolated from returned activated sludge.</title>
        <authorList>
            <person name="Van Hamelsveld S."/>
        </authorList>
    </citation>
    <scope>NUCLEOTIDE SEQUENCE [LARGE SCALE GENOMIC DNA]</scope>
    <source>
        <strain evidence="1 2">GW210010_S58</strain>
    </source>
</reference>
<comment type="caution">
    <text evidence="1">The sequence shown here is derived from an EMBL/GenBank/DDBJ whole genome shotgun (WGS) entry which is preliminary data.</text>
</comment>
<proteinExistence type="predicted"/>
<accession>A0ABT6AWW5</accession>
<sequence length="101" mass="11142">MENGFDTIELKAELIATRELAAFALALVHNLDRTPPEALEDIKEALIATHRSIAEETFRDSQAPAGLAEFEAAYERSLNSGITLAKAFLDKLNRIRGSEQN</sequence>
<dbReference type="RefSeq" id="WP_276267410.1">
    <property type="nucleotide sequence ID" value="NZ_JARJLM010000484.1"/>
</dbReference>
<dbReference type="Proteomes" id="UP001216674">
    <property type="component" value="Unassembled WGS sequence"/>
</dbReference>
<keyword evidence="2" id="KW-1185">Reference proteome</keyword>
<organism evidence="1 2">
    <name type="scientific">Cupriavidus basilensis</name>
    <dbReference type="NCBI Taxonomy" id="68895"/>
    <lineage>
        <taxon>Bacteria</taxon>
        <taxon>Pseudomonadati</taxon>
        <taxon>Pseudomonadota</taxon>
        <taxon>Betaproteobacteria</taxon>
        <taxon>Burkholderiales</taxon>
        <taxon>Burkholderiaceae</taxon>
        <taxon>Cupriavidus</taxon>
    </lineage>
</organism>
<name>A0ABT6AWW5_9BURK</name>